<dbReference type="Proteomes" id="UP000789595">
    <property type="component" value="Unassembled WGS sequence"/>
</dbReference>
<protein>
    <submittedName>
        <fullName evidence="2">Uncharacterized protein</fullName>
    </submittedName>
</protein>
<evidence type="ECO:0000256" key="1">
    <source>
        <dbReference type="SAM" id="MobiDB-lite"/>
    </source>
</evidence>
<dbReference type="EMBL" id="CAKKNE010000001">
    <property type="protein sequence ID" value="CAH0365004.1"/>
    <property type="molecule type" value="Genomic_DNA"/>
</dbReference>
<organism evidence="2 3">
    <name type="scientific">Pelagomonas calceolata</name>
    <dbReference type="NCBI Taxonomy" id="35677"/>
    <lineage>
        <taxon>Eukaryota</taxon>
        <taxon>Sar</taxon>
        <taxon>Stramenopiles</taxon>
        <taxon>Ochrophyta</taxon>
        <taxon>Pelagophyceae</taxon>
        <taxon>Pelagomonadales</taxon>
        <taxon>Pelagomonadaceae</taxon>
        <taxon>Pelagomonas</taxon>
    </lineage>
</organism>
<comment type="caution">
    <text evidence="2">The sequence shown here is derived from an EMBL/GenBank/DDBJ whole genome shotgun (WGS) entry which is preliminary data.</text>
</comment>
<feature type="region of interest" description="Disordered" evidence="1">
    <location>
        <begin position="1"/>
        <end position="29"/>
    </location>
</feature>
<proteinExistence type="predicted"/>
<dbReference type="AlphaFoldDB" id="A0A8J2WS17"/>
<gene>
    <name evidence="2" type="ORF">PECAL_1P14030</name>
</gene>
<reference evidence="2" key="1">
    <citation type="submission" date="2021-11" db="EMBL/GenBank/DDBJ databases">
        <authorList>
            <consortium name="Genoscope - CEA"/>
            <person name="William W."/>
        </authorList>
    </citation>
    <scope>NUCLEOTIDE SEQUENCE</scope>
</reference>
<sequence length="478" mass="49475">FRARRRLHRGARGDSRVEGGRARRGHLHGDLGVDGGHVAHEVDDAVRVAPLVVVPGDALDELGREHDARPGVEDGRRRLGLEVGRDEGLVAVAEDARHGAVGEARDLGADVVVGRRRVELDREVDDGDVGGRHAEGHARELALDVGDDLGDGLGGARGGRDDVAGGAAAAAPVLVRGRVDDLLGGRHGVDRRHEALLDAELVVDGLDHGREAVGRAGRAGDGDHGRVVGLLVDAHDDRRGVVLGRGREDDLLGAGGDVGRDLVGREEGAGGLADVLGAHRAEGDLGRVARVRRRREDAVDHEAVGRGLDGARVAAVDGVVLELVGHVLVGRARVHELEVDRVRLGHDAGHEAADAAEAVDAAGDGHGRRLGGGLGARGRREGIARRRERGRAGGEEGGGGVLPAWVFGLAVVRGRLFSLPGVCEGSGRAKDIRRRRPAAVGLLMAFLAPRIAGGGTEGLLGPPVAARCTAAPWGASRA</sequence>
<feature type="compositionally biased region" description="Basic and acidic residues" evidence="1">
    <location>
        <begin position="11"/>
        <end position="29"/>
    </location>
</feature>
<feature type="non-terminal residue" evidence="2">
    <location>
        <position position="1"/>
    </location>
</feature>
<accession>A0A8J2WS17</accession>
<name>A0A8J2WS17_9STRA</name>
<evidence type="ECO:0000313" key="3">
    <source>
        <dbReference type="Proteomes" id="UP000789595"/>
    </source>
</evidence>
<feature type="compositionally biased region" description="Basic residues" evidence="1">
    <location>
        <begin position="1"/>
        <end position="10"/>
    </location>
</feature>
<evidence type="ECO:0000313" key="2">
    <source>
        <dbReference type="EMBL" id="CAH0365004.1"/>
    </source>
</evidence>
<keyword evidence="3" id="KW-1185">Reference proteome</keyword>